<dbReference type="AlphaFoldDB" id="A8G666"/>
<dbReference type="GO" id="GO:0005524">
    <property type="term" value="F:ATP binding"/>
    <property type="evidence" value="ECO:0007669"/>
    <property type="project" value="UniProtKB-KW"/>
</dbReference>
<dbReference type="HOGENOM" id="CLU_651895_0_0_3"/>
<evidence type="ECO:0000313" key="5">
    <source>
        <dbReference type="EMBL" id="ABV51097.1"/>
    </source>
</evidence>
<dbReference type="PANTHER" id="PTHR11772">
    <property type="entry name" value="ASPARAGINE SYNTHETASE"/>
    <property type="match status" value="1"/>
</dbReference>
<dbReference type="Proteomes" id="UP000002014">
    <property type="component" value="Chromosome"/>
</dbReference>
<dbReference type="InterPro" id="IPR029055">
    <property type="entry name" value="Ntn_hydrolases_N"/>
</dbReference>
<accession>A8G666</accession>
<dbReference type="InterPro" id="IPR001962">
    <property type="entry name" value="Asn_synthase"/>
</dbReference>
<dbReference type="InterPro" id="IPR014729">
    <property type="entry name" value="Rossmann-like_a/b/a_fold"/>
</dbReference>
<dbReference type="eggNOG" id="COG0367">
    <property type="taxonomic scope" value="Bacteria"/>
</dbReference>
<dbReference type="SUPFAM" id="SSF52402">
    <property type="entry name" value="Adenine nucleotide alpha hydrolases-like"/>
    <property type="match status" value="1"/>
</dbReference>
<dbReference type="Pfam" id="PF00733">
    <property type="entry name" value="Asn_synthase"/>
    <property type="match status" value="1"/>
</dbReference>
<evidence type="ECO:0000259" key="4">
    <source>
        <dbReference type="Pfam" id="PF00733"/>
    </source>
</evidence>
<dbReference type="EMBL" id="CP000825">
    <property type="protein sequence ID" value="ABV51097.1"/>
    <property type="molecule type" value="Genomic_DNA"/>
</dbReference>
<reference evidence="5 6" key="1">
    <citation type="journal article" date="2007" name="PLoS Genet.">
        <title>Patterns and implications of gene gain and loss in the evolution of Prochlorococcus.</title>
        <authorList>
            <person name="Kettler G.C."/>
            <person name="Martiny A.C."/>
            <person name="Huang K."/>
            <person name="Zucker J."/>
            <person name="Coleman M.L."/>
            <person name="Rodrigue S."/>
            <person name="Chen F."/>
            <person name="Lapidus A."/>
            <person name="Ferriera S."/>
            <person name="Johnson J."/>
            <person name="Steglich C."/>
            <person name="Church G.M."/>
            <person name="Richardson P."/>
            <person name="Chisholm S.W."/>
        </authorList>
    </citation>
    <scope>NUCLEOTIDE SEQUENCE [LARGE SCALE GENOMIC DNA]</scope>
    <source>
        <strain evidence="5 6">MIT 9215</strain>
    </source>
</reference>
<dbReference type="GO" id="GO:0006529">
    <property type="term" value="P:asparagine biosynthetic process"/>
    <property type="evidence" value="ECO:0007669"/>
    <property type="project" value="InterPro"/>
</dbReference>
<keyword evidence="1" id="KW-0436">Ligase</keyword>
<evidence type="ECO:0000256" key="1">
    <source>
        <dbReference type="ARBA" id="ARBA00022598"/>
    </source>
</evidence>
<dbReference type="SUPFAM" id="SSF56235">
    <property type="entry name" value="N-terminal nucleophile aminohydrolases (Ntn hydrolases)"/>
    <property type="match status" value="1"/>
</dbReference>
<dbReference type="InterPro" id="IPR050795">
    <property type="entry name" value="Asn_Synthetase"/>
</dbReference>
<dbReference type="PANTHER" id="PTHR11772:SF2">
    <property type="entry name" value="ASPARAGINE SYNTHETASE [GLUTAMINE-HYDROLYZING]"/>
    <property type="match status" value="1"/>
</dbReference>
<name>A8G666_PROM2</name>
<gene>
    <name evidence="5" type="ordered locus">P9215_14841</name>
</gene>
<dbReference type="STRING" id="93060.P9215_14841"/>
<evidence type="ECO:0000256" key="2">
    <source>
        <dbReference type="ARBA" id="ARBA00022741"/>
    </source>
</evidence>
<evidence type="ECO:0000313" key="6">
    <source>
        <dbReference type="Proteomes" id="UP000002014"/>
    </source>
</evidence>
<dbReference type="OrthoDB" id="9763290at2"/>
<dbReference type="GO" id="GO:0004066">
    <property type="term" value="F:asparagine synthase (glutamine-hydrolyzing) activity"/>
    <property type="evidence" value="ECO:0007669"/>
    <property type="project" value="InterPro"/>
</dbReference>
<feature type="domain" description="Asparagine synthetase" evidence="4">
    <location>
        <begin position="150"/>
        <end position="303"/>
    </location>
</feature>
<proteinExistence type="predicted"/>
<sequence length="421" mass="49600">MNISQFILNANFEEVTFDFERIDEFLYGQFSAFFLKNKEFICVRDPLGICKLFYSQKKDEIIFSSNLYEFIEKDIHLNNIYSITPGEKCILKAGEDEKPNITFIQNKKNLDYFNDHLGNKDELTIKELIKYRIEKYFVNLETKFKDFKKVILLSGGLDSTVVAYNSSKYLSNIEFITCGVKHNLDSKYDLKSDNNDCKRAKEVAKELGVKISEFYLREEDVLNSLNNVIRLCCDWRDFNVHCASFNYEIAQYISRNFPQNTVVLTGDLMNEYFADYTEVIYENQIYYPQLKIKRSSRRRFFKRGLDTSNREIAIFENFNIKCFQPYSSLYDCYEKIGIENFEDKDFKYKFNQFLLPTRLKNLVGKAKTRAQNGDNHGGLLGVFHRNGINAETLKNLFCNIYKISIPDLNKFIIGGRYRDQK</sequence>
<dbReference type="GO" id="GO:0005829">
    <property type="term" value="C:cytosol"/>
    <property type="evidence" value="ECO:0007669"/>
    <property type="project" value="TreeGrafter"/>
</dbReference>
<keyword evidence="3" id="KW-0067">ATP-binding</keyword>
<dbReference type="Gene3D" id="3.40.50.620">
    <property type="entry name" value="HUPs"/>
    <property type="match status" value="1"/>
</dbReference>
<protein>
    <recommendedName>
        <fullName evidence="4">Asparagine synthetase domain-containing protein</fullName>
    </recommendedName>
</protein>
<dbReference type="Gene3D" id="3.60.20.10">
    <property type="entry name" value="Glutamine Phosphoribosylpyrophosphate, subunit 1, domain 1"/>
    <property type="match status" value="1"/>
</dbReference>
<dbReference type="RefSeq" id="WP_012008145.1">
    <property type="nucleotide sequence ID" value="NC_009840.1"/>
</dbReference>
<organism evidence="5 6">
    <name type="scientific">Prochlorococcus marinus (strain MIT 9215)</name>
    <dbReference type="NCBI Taxonomy" id="93060"/>
    <lineage>
        <taxon>Bacteria</taxon>
        <taxon>Bacillati</taxon>
        <taxon>Cyanobacteriota</taxon>
        <taxon>Cyanophyceae</taxon>
        <taxon>Synechococcales</taxon>
        <taxon>Prochlorococcaceae</taxon>
        <taxon>Prochlorococcus</taxon>
    </lineage>
</organism>
<keyword evidence="2" id="KW-0547">Nucleotide-binding</keyword>
<dbReference type="KEGG" id="pmh:P9215_14841"/>
<evidence type="ECO:0000256" key="3">
    <source>
        <dbReference type="ARBA" id="ARBA00022840"/>
    </source>
</evidence>